<evidence type="ECO:0000313" key="7">
    <source>
        <dbReference type="Proteomes" id="UP001139488"/>
    </source>
</evidence>
<dbReference type="NCBIfam" id="NF033679">
    <property type="entry name" value="DNRLRE_dom"/>
    <property type="match status" value="1"/>
</dbReference>
<evidence type="ECO:0000256" key="2">
    <source>
        <dbReference type="ARBA" id="ARBA00022525"/>
    </source>
</evidence>
<dbReference type="EMBL" id="JAJNNZ010000005">
    <property type="protein sequence ID" value="MCJ2376993.1"/>
    <property type="molecule type" value="Genomic_DNA"/>
</dbReference>
<gene>
    <name evidence="6" type="ORF">LNL84_09115</name>
</gene>
<dbReference type="Proteomes" id="UP001139488">
    <property type="component" value="Unassembled WGS sequence"/>
</dbReference>
<dbReference type="Gene3D" id="2.60.40.10">
    <property type="entry name" value="Immunoglobulins"/>
    <property type="match status" value="1"/>
</dbReference>
<dbReference type="InterPro" id="IPR055372">
    <property type="entry name" value="CBM96"/>
</dbReference>
<keyword evidence="3 4" id="KW-0732">Signal</keyword>
<accession>A0A9X2AYZ1</accession>
<proteinExistence type="predicted"/>
<comment type="subcellular location">
    <subcellularLocation>
        <location evidence="1">Secreted</location>
    </subcellularLocation>
</comment>
<dbReference type="Pfam" id="PF17957">
    <property type="entry name" value="Big_7"/>
    <property type="match status" value="1"/>
</dbReference>
<comment type="caution">
    <text evidence="6">The sequence shown here is derived from an EMBL/GenBank/DDBJ whole genome shotgun (WGS) entry which is preliminary data.</text>
</comment>
<evidence type="ECO:0000256" key="4">
    <source>
        <dbReference type="SAM" id="SignalP"/>
    </source>
</evidence>
<evidence type="ECO:0000256" key="1">
    <source>
        <dbReference type="ARBA" id="ARBA00004613"/>
    </source>
</evidence>
<dbReference type="AlphaFoldDB" id="A0A9X2AYZ1"/>
<feature type="domain" description="Carbohydrate-binding module family 96" evidence="5">
    <location>
        <begin position="679"/>
        <end position="834"/>
    </location>
</feature>
<reference evidence="6" key="1">
    <citation type="submission" date="2021-11" db="EMBL/GenBank/DDBJ databases">
        <title>Vibrio ZSDE26 sp. nov. and Vibrio ZSDZ34 sp. nov., isolated from coastal seawater in Qingdao.</title>
        <authorList>
            <person name="Zhang P."/>
        </authorList>
    </citation>
    <scope>NUCLEOTIDE SEQUENCE</scope>
    <source>
        <strain evidence="6">ZSDZ34</strain>
    </source>
</reference>
<protein>
    <submittedName>
        <fullName evidence="6">BNR-4 repeat-containing protein</fullName>
    </submittedName>
</protein>
<dbReference type="RefSeq" id="WP_244356911.1">
    <property type="nucleotide sequence ID" value="NZ_JAJNNZ010000005.1"/>
</dbReference>
<evidence type="ECO:0000256" key="3">
    <source>
        <dbReference type="ARBA" id="ARBA00022729"/>
    </source>
</evidence>
<sequence>MKYHIVLSTTLLTSALATANPVVEQLSLYADSTKGQPSLAVSGNDVYVLYTDATTYQGRITHYNLVSGETVKSGDLFDTIGFDDSSHNQSAIAVDGDGFIHVLIGMHNHKLKYYRSNSPGDYQNFTDHSTLMPGYNDQGIEEKRYTYPAMVATENGDVVFVARRTGLFMDGERLRESQQNEKQDLYHFDNATDTWSMIQIKGQANKNAYMSKLFADANNNVHIATVWSQRHSGDNTYQRGTYARYNVDGRTLFNASGNELTPPIEVDSPQADLFYPGEMPWDDLTNELQTAHVTLNGLQQPIIAFGKNITPDYSKLSPEYQVSFSYWDGGQWQMSHNHGELRNHEYVPMSFTAGLLNAYFRGYSSAQVISSEDQGVTFPLYHQFGDSGEPYEVRKIADNVDIYINYKRLYKVTYPEIQNQAPEVSITNPTVGDDLVVGDTVAITADATDVDGSVVQVSFSINGEQIALVDSAPYKVDWTPSVAGSYEISSVAMDDKGATSTTAKTVTVTEPSQPSDWTVLSFEDFEQGWGVYQSGGNDAFLSSKSQYASSGISSVNIQDNSGLASSFELTSAIDVATPEYDLLEVSFHYITHSMDNSSEGFVLEYFDGLSWQVVKAWHLGDFDNQQSYLETVQLSKEDFAFPSNMKIRFRCDASGNKDDVFIDDVQIRAKSTSLKTEQTSVVTPIEDAFVRDGLYSSENFNSAKLQVKGDQDLDWSRKSLLKFDIQSLTDTASEVILTLNVLATTDVNPIVIYGTSDHSWDESDVTWDTAPLPEEEVSRISIVQTGELTVNVTDFVNAHIGSKYVGFILENIEQTGAISELNSEESANPPTLSLKW</sequence>
<dbReference type="Pfam" id="PF24517">
    <property type="entry name" value="CBM96"/>
    <property type="match status" value="1"/>
</dbReference>
<keyword evidence="7" id="KW-1185">Reference proteome</keyword>
<dbReference type="Pfam" id="PF15892">
    <property type="entry name" value="BNR_4"/>
    <property type="match status" value="1"/>
</dbReference>
<evidence type="ECO:0000259" key="5">
    <source>
        <dbReference type="Pfam" id="PF24517"/>
    </source>
</evidence>
<organism evidence="6 7">
    <name type="scientific">Vibrio gelatinilyticus</name>
    <dbReference type="NCBI Taxonomy" id="2893468"/>
    <lineage>
        <taxon>Bacteria</taxon>
        <taxon>Pseudomonadati</taxon>
        <taxon>Pseudomonadota</taxon>
        <taxon>Gammaproteobacteria</taxon>
        <taxon>Vibrionales</taxon>
        <taxon>Vibrionaceae</taxon>
        <taxon>Vibrio</taxon>
    </lineage>
</organism>
<dbReference type="GO" id="GO:0005576">
    <property type="term" value="C:extracellular region"/>
    <property type="evidence" value="ECO:0007669"/>
    <property type="project" value="UniProtKB-SubCell"/>
</dbReference>
<keyword evidence="2" id="KW-0964">Secreted</keyword>
<evidence type="ECO:0000313" key="6">
    <source>
        <dbReference type="EMBL" id="MCJ2376993.1"/>
    </source>
</evidence>
<feature type="chain" id="PRO_5040871509" evidence="4">
    <location>
        <begin position="20"/>
        <end position="836"/>
    </location>
</feature>
<feature type="signal peptide" evidence="4">
    <location>
        <begin position="1"/>
        <end position="19"/>
    </location>
</feature>
<dbReference type="InterPro" id="IPR013783">
    <property type="entry name" value="Ig-like_fold"/>
</dbReference>
<name>A0A9X2AYZ1_9VIBR</name>